<dbReference type="AlphaFoldDB" id="A0A0C9UHT8"/>
<gene>
    <name evidence="1" type="ORF">M422DRAFT_54579</name>
</gene>
<reference evidence="1 2" key="1">
    <citation type="submission" date="2014-06" db="EMBL/GenBank/DDBJ databases">
        <title>Evolutionary Origins and Diversification of the Mycorrhizal Mutualists.</title>
        <authorList>
            <consortium name="DOE Joint Genome Institute"/>
            <consortium name="Mycorrhizal Genomics Consortium"/>
            <person name="Kohler A."/>
            <person name="Kuo A."/>
            <person name="Nagy L.G."/>
            <person name="Floudas D."/>
            <person name="Copeland A."/>
            <person name="Barry K.W."/>
            <person name="Cichocki N."/>
            <person name="Veneault-Fourrey C."/>
            <person name="LaButti K."/>
            <person name="Lindquist E.A."/>
            <person name="Lipzen A."/>
            <person name="Lundell T."/>
            <person name="Morin E."/>
            <person name="Murat C."/>
            <person name="Riley R."/>
            <person name="Ohm R."/>
            <person name="Sun H."/>
            <person name="Tunlid A."/>
            <person name="Henrissat B."/>
            <person name="Grigoriev I.V."/>
            <person name="Hibbett D.S."/>
            <person name="Martin F."/>
        </authorList>
    </citation>
    <scope>NUCLEOTIDE SEQUENCE [LARGE SCALE GENOMIC DNA]</scope>
    <source>
        <strain evidence="1 2">SS14</strain>
    </source>
</reference>
<evidence type="ECO:0000313" key="1">
    <source>
        <dbReference type="EMBL" id="KIJ28502.1"/>
    </source>
</evidence>
<protein>
    <submittedName>
        <fullName evidence="1">Uncharacterized protein</fullName>
    </submittedName>
</protein>
<evidence type="ECO:0000313" key="2">
    <source>
        <dbReference type="Proteomes" id="UP000054279"/>
    </source>
</evidence>
<name>A0A0C9UHT8_SPHS4</name>
<keyword evidence="2" id="KW-1185">Reference proteome</keyword>
<dbReference type="HOGENOM" id="CLU_1526115_0_0_1"/>
<sequence>MNMLKENATEAVNATTTMLMQCMNVIYKVIKTVVGDSRSHWWRLRSGWIFRQRDSLTSPEDTLEPTLPAKVLHTPIFGHFAHAVEGEPSFEASSIHGGGYYGVGGLFGIVRGLFNSFGGRQRRRVTVDFEMTLGVNTKSNVTVGYVMDIWGGDYVLYLLLGVLVLGLGLDETDSGC</sequence>
<organism evidence="1 2">
    <name type="scientific">Sphaerobolus stellatus (strain SS14)</name>
    <dbReference type="NCBI Taxonomy" id="990650"/>
    <lineage>
        <taxon>Eukaryota</taxon>
        <taxon>Fungi</taxon>
        <taxon>Dikarya</taxon>
        <taxon>Basidiomycota</taxon>
        <taxon>Agaricomycotina</taxon>
        <taxon>Agaricomycetes</taxon>
        <taxon>Phallomycetidae</taxon>
        <taxon>Geastrales</taxon>
        <taxon>Sphaerobolaceae</taxon>
        <taxon>Sphaerobolus</taxon>
    </lineage>
</organism>
<proteinExistence type="predicted"/>
<dbReference type="EMBL" id="KN837304">
    <property type="protein sequence ID" value="KIJ28502.1"/>
    <property type="molecule type" value="Genomic_DNA"/>
</dbReference>
<dbReference type="Proteomes" id="UP000054279">
    <property type="component" value="Unassembled WGS sequence"/>
</dbReference>
<accession>A0A0C9UHT8</accession>